<evidence type="ECO:0000313" key="1">
    <source>
        <dbReference type="EMBL" id="MEB3344637.1"/>
    </source>
</evidence>
<dbReference type="EMBL" id="JAYKLX010000002">
    <property type="protein sequence ID" value="MEB3344637.1"/>
    <property type="molecule type" value="Genomic_DNA"/>
</dbReference>
<name>A0ABU5ZRH2_9FLAO</name>
<evidence type="ECO:0000313" key="2">
    <source>
        <dbReference type="Proteomes" id="UP001327027"/>
    </source>
</evidence>
<accession>A0ABU5ZRH2</accession>
<gene>
    <name evidence="1" type="ORF">U6A24_04145</name>
</gene>
<proteinExistence type="predicted"/>
<sequence>MKKKNLKKLSFDKNVISNLNLKKVTGGQLSIQSIQGAAPTCTSSANGQCNLAC</sequence>
<comment type="caution">
    <text evidence="1">The sequence shown here is derived from an EMBL/GenBank/DDBJ whole genome shotgun (WGS) entry which is preliminary data.</text>
</comment>
<protein>
    <recommendedName>
        <fullName evidence="3">Natural product</fullName>
    </recommendedName>
</protein>
<evidence type="ECO:0008006" key="3">
    <source>
        <dbReference type="Google" id="ProtNLM"/>
    </source>
</evidence>
<dbReference type="RefSeq" id="WP_324178678.1">
    <property type="nucleotide sequence ID" value="NZ_BAABAW010000003.1"/>
</dbReference>
<reference evidence="1 2" key="1">
    <citation type="journal article" date="2013" name="Int. J. Syst. Evol. Microbiol.">
        <title>Aquimarina gracilis sp. nov., isolated from the gut microflora of a mussel, Mytilus coruscus, and emended description of Aquimarina spongiae.</title>
        <authorList>
            <person name="Park S.C."/>
            <person name="Choe H.N."/>
            <person name="Baik K.S."/>
            <person name="Seong C.N."/>
        </authorList>
    </citation>
    <scope>NUCLEOTIDE SEQUENCE [LARGE SCALE GENOMIC DNA]</scope>
    <source>
        <strain evidence="1 2">PSC32</strain>
    </source>
</reference>
<organism evidence="1 2">
    <name type="scientific">Aquimarina gracilis</name>
    <dbReference type="NCBI Taxonomy" id="874422"/>
    <lineage>
        <taxon>Bacteria</taxon>
        <taxon>Pseudomonadati</taxon>
        <taxon>Bacteroidota</taxon>
        <taxon>Flavobacteriia</taxon>
        <taxon>Flavobacteriales</taxon>
        <taxon>Flavobacteriaceae</taxon>
        <taxon>Aquimarina</taxon>
    </lineage>
</organism>
<dbReference type="Proteomes" id="UP001327027">
    <property type="component" value="Unassembled WGS sequence"/>
</dbReference>
<keyword evidence="2" id="KW-1185">Reference proteome</keyword>